<feature type="compositionally biased region" description="Low complexity" evidence="1">
    <location>
        <begin position="204"/>
        <end position="224"/>
    </location>
</feature>
<evidence type="ECO:0000313" key="4">
    <source>
        <dbReference type="Proteomes" id="UP001302602"/>
    </source>
</evidence>
<evidence type="ECO:0000256" key="1">
    <source>
        <dbReference type="SAM" id="MobiDB-lite"/>
    </source>
</evidence>
<dbReference type="GeneID" id="87833568"/>
<dbReference type="PANTHER" id="PTHR10963:SF24">
    <property type="entry name" value="GLYCOSIDASE C21B10.07-RELATED"/>
    <property type="match status" value="1"/>
</dbReference>
<feature type="signal peptide" evidence="2">
    <location>
        <begin position="1"/>
        <end position="20"/>
    </location>
</feature>
<feature type="region of interest" description="Disordered" evidence="1">
    <location>
        <begin position="203"/>
        <end position="224"/>
    </location>
</feature>
<keyword evidence="2" id="KW-0732">Signal</keyword>
<evidence type="ECO:0000313" key="3">
    <source>
        <dbReference type="EMBL" id="KAK4128207.1"/>
    </source>
</evidence>
<dbReference type="InterPro" id="IPR013320">
    <property type="entry name" value="ConA-like_dom_sf"/>
</dbReference>
<keyword evidence="4" id="KW-1185">Reference proteome</keyword>
<accession>A0AAN6U847</accession>
<name>A0AAN6U847_9PEZI</name>
<dbReference type="AlphaFoldDB" id="A0AAN6U847"/>
<dbReference type="Pfam" id="PF26113">
    <property type="entry name" value="GH16_XgeA"/>
    <property type="match status" value="2"/>
</dbReference>
<dbReference type="GO" id="GO:0016787">
    <property type="term" value="F:hydrolase activity"/>
    <property type="evidence" value="ECO:0007669"/>
    <property type="project" value="UniProtKB-KW"/>
</dbReference>
<sequence>MVRPAFGFASLALTASSAGAASNYNIVDVFDSTNFSNVFTSFTQPDPTHGFVKYVDAATASRDGLAGFAQGGVYLGVDYTNITTTGRPSVRVTSRTSYTKGLFIADIAHMPAGAGGSGSQISNSVTLHTGPGCSVTNAGSLPGTKLSPNCQGNEGCTQHNPGVSNNYGAGFNAAGGGVYALEWTDASIKVWFFSRGSPLATQLSSTTTNNNNSPPSPNPSTFGTPLAAFVGSPSSCPLAKHFANHNLVLNTAFCGDWAGRVWAADQTCAALAARCEDFVGAHPEAFTQAYWLVNTIRVYQVAGSSGVEIAAREEESQGGAARTSMGRRDVAGRKEGVVEARRRWA</sequence>
<dbReference type="Gene3D" id="2.60.120.200">
    <property type="match status" value="2"/>
</dbReference>
<reference evidence="3" key="1">
    <citation type="journal article" date="2023" name="Mol. Phylogenet. Evol.">
        <title>Genome-scale phylogeny and comparative genomics of the fungal order Sordariales.</title>
        <authorList>
            <person name="Hensen N."/>
            <person name="Bonometti L."/>
            <person name="Westerberg I."/>
            <person name="Brannstrom I.O."/>
            <person name="Guillou S."/>
            <person name="Cros-Aarteil S."/>
            <person name="Calhoun S."/>
            <person name="Haridas S."/>
            <person name="Kuo A."/>
            <person name="Mondo S."/>
            <person name="Pangilinan J."/>
            <person name="Riley R."/>
            <person name="LaButti K."/>
            <person name="Andreopoulos B."/>
            <person name="Lipzen A."/>
            <person name="Chen C."/>
            <person name="Yan M."/>
            <person name="Daum C."/>
            <person name="Ng V."/>
            <person name="Clum A."/>
            <person name="Steindorff A."/>
            <person name="Ohm R.A."/>
            <person name="Martin F."/>
            <person name="Silar P."/>
            <person name="Natvig D.O."/>
            <person name="Lalanne C."/>
            <person name="Gautier V."/>
            <person name="Ament-Velasquez S.L."/>
            <person name="Kruys A."/>
            <person name="Hutchinson M.I."/>
            <person name="Powell A.J."/>
            <person name="Barry K."/>
            <person name="Miller A.N."/>
            <person name="Grigoriev I.V."/>
            <person name="Debuchy R."/>
            <person name="Gladieux P."/>
            <person name="Hiltunen Thoren M."/>
            <person name="Johannesson H."/>
        </authorList>
    </citation>
    <scope>NUCLEOTIDE SEQUENCE</scope>
    <source>
        <strain evidence="3">CBS 731.68</strain>
    </source>
</reference>
<dbReference type="Proteomes" id="UP001302602">
    <property type="component" value="Unassembled WGS sequence"/>
</dbReference>
<feature type="region of interest" description="Disordered" evidence="1">
    <location>
        <begin position="313"/>
        <end position="345"/>
    </location>
</feature>
<reference evidence="3" key="2">
    <citation type="submission" date="2023-05" db="EMBL/GenBank/DDBJ databases">
        <authorList>
            <consortium name="Lawrence Berkeley National Laboratory"/>
            <person name="Steindorff A."/>
            <person name="Hensen N."/>
            <person name="Bonometti L."/>
            <person name="Westerberg I."/>
            <person name="Brannstrom I.O."/>
            <person name="Guillou S."/>
            <person name="Cros-Aarteil S."/>
            <person name="Calhoun S."/>
            <person name="Haridas S."/>
            <person name="Kuo A."/>
            <person name="Mondo S."/>
            <person name="Pangilinan J."/>
            <person name="Riley R."/>
            <person name="Labutti K."/>
            <person name="Andreopoulos B."/>
            <person name="Lipzen A."/>
            <person name="Chen C."/>
            <person name="Yanf M."/>
            <person name="Daum C."/>
            <person name="Ng V."/>
            <person name="Clum A."/>
            <person name="Ohm R."/>
            <person name="Martin F."/>
            <person name="Silar P."/>
            <person name="Natvig D."/>
            <person name="Lalanne C."/>
            <person name="Gautier V."/>
            <person name="Ament-Velasquez S.L."/>
            <person name="Kruys A."/>
            <person name="Hutchinson M.I."/>
            <person name="Powell A.J."/>
            <person name="Barry K."/>
            <person name="Miller A.N."/>
            <person name="Grigoriev I.V."/>
            <person name="Debuchy R."/>
            <person name="Gladieux P."/>
            <person name="Thoren M.H."/>
            <person name="Johannesson H."/>
        </authorList>
    </citation>
    <scope>NUCLEOTIDE SEQUENCE</scope>
    <source>
        <strain evidence="3">CBS 731.68</strain>
    </source>
</reference>
<dbReference type="RefSeq" id="XP_062651978.1">
    <property type="nucleotide sequence ID" value="XM_062796800.1"/>
</dbReference>
<feature type="chain" id="PRO_5043002412" evidence="2">
    <location>
        <begin position="21"/>
        <end position="345"/>
    </location>
</feature>
<evidence type="ECO:0000256" key="2">
    <source>
        <dbReference type="SAM" id="SignalP"/>
    </source>
</evidence>
<organism evidence="3 4">
    <name type="scientific">Parathielavia appendiculata</name>
    <dbReference type="NCBI Taxonomy" id="2587402"/>
    <lineage>
        <taxon>Eukaryota</taxon>
        <taxon>Fungi</taxon>
        <taxon>Dikarya</taxon>
        <taxon>Ascomycota</taxon>
        <taxon>Pezizomycotina</taxon>
        <taxon>Sordariomycetes</taxon>
        <taxon>Sordariomycetidae</taxon>
        <taxon>Sordariales</taxon>
        <taxon>Chaetomiaceae</taxon>
        <taxon>Parathielavia</taxon>
    </lineage>
</organism>
<protein>
    <submittedName>
        <fullName evidence="3">Glycoside hydrolase family 16 protein</fullName>
    </submittedName>
</protein>
<dbReference type="GO" id="GO:0009251">
    <property type="term" value="P:glucan catabolic process"/>
    <property type="evidence" value="ECO:0007669"/>
    <property type="project" value="TreeGrafter"/>
</dbReference>
<proteinExistence type="predicted"/>
<dbReference type="SUPFAM" id="SSF49899">
    <property type="entry name" value="Concanavalin A-like lectins/glucanases"/>
    <property type="match status" value="1"/>
</dbReference>
<feature type="compositionally biased region" description="Basic and acidic residues" evidence="1">
    <location>
        <begin position="326"/>
        <end position="345"/>
    </location>
</feature>
<keyword evidence="3" id="KW-0378">Hydrolase</keyword>
<dbReference type="EMBL" id="MU853223">
    <property type="protein sequence ID" value="KAK4128207.1"/>
    <property type="molecule type" value="Genomic_DNA"/>
</dbReference>
<gene>
    <name evidence="3" type="ORF">N657DRAFT_685793</name>
</gene>
<dbReference type="PANTHER" id="PTHR10963">
    <property type="entry name" value="GLYCOSYL HYDROLASE-RELATED"/>
    <property type="match status" value="1"/>
</dbReference>
<comment type="caution">
    <text evidence="3">The sequence shown here is derived from an EMBL/GenBank/DDBJ whole genome shotgun (WGS) entry which is preliminary data.</text>
</comment>
<dbReference type="InterPro" id="IPR050546">
    <property type="entry name" value="Glycosyl_Hydrlase_16"/>
</dbReference>